<feature type="DNA-binding region" description="H-T-H motif" evidence="1">
    <location>
        <begin position="22"/>
        <end position="42"/>
    </location>
</feature>
<name>A0AAN6RNK1_9PEZI</name>
<proteinExistence type="predicted"/>
<evidence type="ECO:0000259" key="3">
    <source>
        <dbReference type="PROSITE" id="PS50960"/>
    </source>
</evidence>
<gene>
    <name evidence="4" type="ORF">C8A05DRAFT_20588</name>
</gene>
<reference evidence="4" key="1">
    <citation type="journal article" date="2023" name="Mol. Phylogenet. Evol.">
        <title>Genome-scale phylogeny and comparative genomics of the fungal order Sordariales.</title>
        <authorList>
            <person name="Hensen N."/>
            <person name="Bonometti L."/>
            <person name="Westerberg I."/>
            <person name="Brannstrom I.O."/>
            <person name="Guillou S."/>
            <person name="Cros-Aarteil S."/>
            <person name="Calhoun S."/>
            <person name="Haridas S."/>
            <person name="Kuo A."/>
            <person name="Mondo S."/>
            <person name="Pangilinan J."/>
            <person name="Riley R."/>
            <person name="LaButti K."/>
            <person name="Andreopoulos B."/>
            <person name="Lipzen A."/>
            <person name="Chen C."/>
            <person name="Yan M."/>
            <person name="Daum C."/>
            <person name="Ng V."/>
            <person name="Clum A."/>
            <person name="Steindorff A."/>
            <person name="Ohm R.A."/>
            <person name="Martin F."/>
            <person name="Silar P."/>
            <person name="Natvig D.O."/>
            <person name="Lalanne C."/>
            <person name="Gautier V."/>
            <person name="Ament-Velasquez S.L."/>
            <person name="Kruys A."/>
            <person name="Hutchinson M.I."/>
            <person name="Powell A.J."/>
            <person name="Barry K."/>
            <person name="Miller A.N."/>
            <person name="Grigoriev I.V."/>
            <person name="Debuchy R."/>
            <person name="Gladieux P."/>
            <person name="Hiltunen Thoren M."/>
            <person name="Johannesson H."/>
        </authorList>
    </citation>
    <scope>NUCLEOTIDE SEQUENCE</scope>
    <source>
        <strain evidence="4">CBS 103.79</strain>
    </source>
</reference>
<organism evidence="4 5">
    <name type="scientific">Staphylotrichum tortipilum</name>
    <dbReference type="NCBI Taxonomy" id="2831512"/>
    <lineage>
        <taxon>Eukaryota</taxon>
        <taxon>Fungi</taxon>
        <taxon>Dikarya</taxon>
        <taxon>Ascomycota</taxon>
        <taxon>Pezizomycotina</taxon>
        <taxon>Sordariomycetes</taxon>
        <taxon>Sordariomycetidae</taxon>
        <taxon>Sordariales</taxon>
        <taxon>Chaetomiaceae</taxon>
        <taxon>Staphylotrichum</taxon>
    </lineage>
</organism>
<dbReference type="Gene3D" id="1.10.10.60">
    <property type="entry name" value="Homeodomain-like"/>
    <property type="match status" value="1"/>
</dbReference>
<accession>A0AAN6RNK1</accession>
<sequence length="67" mass="7860">MAYTEQDIQDAIEKYDQGKRSIRSIAKEFGIPRSTIQSRLSGTQTRREGSEWQQSLSRIQEDRLAQW</sequence>
<reference evidence="4" key="2">
    <citation type="submission" date="2023-05" db="EMBL/GenBank/DDBJ databases">
        <authorList>
            <consortium name="Lawrence Berkeley National Laboratory"/>
            <person name="Steindorff A."/>
            <person name="Hensen N."/>
            <person name="Bonometti L."/>
            <person name="Westerberg I."/>
            <person name="Brannstrom I.O."/>
            <person name="Guillou S."/>
            <person name="Cros-Aarteil S."/>
            <person name="Calhoun S."/>
            <person name="Haridas S."/>
            <person name="Kuo A."/>
            <person name="Mondo S."/>
            <person name="Pangilinan J."/>
            <person name="Riley R."/>
            <person name="Labutti K."/>
            <person name="Andreopoulos B."/>
            <person name="Lipzen A."/>
            <person name="Chen C."/>
            <person name="Yanf M."/>
            <person name="Daum C."/>
            <person name="Ng V."/>
            <person name="Clum A."/>
            <person name="Ohm R."/>
            <person name="Martin F."/>
            <person name="Silar P."/>
            <person name="Natvig D."/>
            <person name="Lalanne C."/>
            <person name="Gautier V."/>
            <person name="Ament-Velasquez S.L."/>
            <person name="Kruys A."/>
            <person name="Hutchinson M.I."/>
            <person name="Powell A.J."/>
            <person name="Barry K."/>
            <person name="Miller A.N."/>
            <person name="Grigoriev I.V."/>
            <person name="Debuchy R."/>
            <person name="Gladieux P."/>
            <person name="Thoren M.H."/>
            <person name="Johannesson H."/>
        </authorList>
    </citation>
    <scope>NUCLEOTIDE SEQUENCE</scope>
    <source>
        <strain evidence="4">CBS 103.79</strain>
    </source>
</reference>
<feature type="region of interest" description="Disordered" evidence="2">
    <location>
        <begin position="35"/>
        <end position="55"/>
    </location>
</feature>
<evidence type="ECO:0000313" key="4">
    <source>
        <dbReference type="EMBL" id="KAK3896436.1"/>
    </source>
</evidence>
<feature type="non-terminal residue" evidence="4">
    <location>
        <position position="67"/>
    </location>
</feature>
<evidence type="ECO:0000313" key="5">
    <source>
        <dbReference type="Proteomes" id="UP001303889"/>
    </source>
</evidence>
<dbReference type="PROSITE" id="PS50960">
    <property type="entry name" value="HTH_PSQ"/>
    <property type="match status" value="1"/>
</dbReference>
<comment type="caution">
    <text evidence="4">The sequence shown here is derived from an EMBL/GenBank/DDBJ whole genome shotgun (WGS) entry which is preliminary data.</text>
</comment>
<dbReference type="InterPro" id="IPR009057">
    <property type="entry name" value="Homeodomain-like_sf"/>
</dbReference>
<protein>
    <recommendedName>
        <fullName evidence="3">HTH psq-type domain-containing protein</fullName>
    </recommendedName>
</protein>
<dbReference type="SUPFAM" id="SSF46689">
    <property type="entry name" value="Homeodomain-like"/>
    <property type="match status" value="1"/>
</dbReference>
<dbReference type="AlphaFoldDB" id="A0AAN6RNK1"/>
<dbReference type="Proteomes" id="UP001303889">
    <property type="component" value="Unassembled WGS sequence"/>
</dbReference>
<feature type="domain" description="HTH psq-type" evidence="3">
    <location>
        <begin position="1"/>
        <end position="46"/>
    </location>
</feature>
<keyword evidence="1" id="KW-0238">DNA-binding</keyword>
<dbReference type="EMBL" id="MU856655">
    <property type="protein sequence ID" value="KAK3896436.1"/>
    <property type="molecule type" value="Genomic_DNA"/>
</dbReference>
<dbReference type="GO" id="GO:0005634">
    <property type="term" value="C:nucleus"/>
    <property type="evidence" value="ECO:0007669"/>
    <property type="project" value="UniProtKB-SubCell"/>
</dbReference>
<evidence type="ECO:0000256" key="1">
    <source>
        <dbReference type="PROSITE-ProRule" id="PRU00320"/>
    </source>
</evidence>
<keyword evidence="1" id="KW-0539">Nucleus</keyword>
<evidence type="ECO:0000256" key="2">
    <source>
        <dbReference type="SAM" id="MobiDB-lite"/>
    </source>
</evidence>
<comment type="subcellular location">
    <subcellularLocation>
        <location evidence="1">Nucleus</location>
    </subcellularLocation>
</comment>
<dbReference type="GO" id="GO:0003677">
    <property type="term" value="F:DNA binding"/>
    <property type="evidence" value="ECO:0007669"/>
    <property type="project" value="UniProtKB-UniRule"/>
</dbReference>
<keyword evidence="5" id="KW-1185">Reference proteome</keyword>
<dbReference type="Pfam" id="PF05225">
    <property type="entry name" value="HTH_psq"/>
    <property type="match status" value="1"/>
</dbReference>
<dbReference type="InterPro" id="IPR007889">
    <property type="entry name" value="HTH_Psq"/>
</dbReference>
<feature type="compositionally biased region" description="Polar residues" evidence="2">
    <location>
        <begin position="35"/>
        <end position="44"/>
    </location>
</feature>